<dbReference type="PANTHER" id="PTHR33116">
    <property type="entry name" value="REVERSE TRANSCRIPTASE ZINC-BINDING DOMAIN-CONTAINING PROTEIN-RELATED-RELATED"/>
    <property type="match status" value="1"/>
</dbReference>
<dbReference type="InterPro" id="IPR026960">
    <property type="entry name" value="RVT-Znf"/>
</dbReference>
<dbReference type="InterPro" id="IPR000477">
    <property type="entry name" value="RT_dom"/>
</dbReference>
<sequence length="660" mass="75027">MGETLTDQQDVVNEYVSFYRTLLGGDQRARSIDLGYLRPWARHIISEEEGGQLLRHVTPDEVKQAVFDIDEAKAPGPDSYSSGRMLKQVNATLLSLIPKELFTGYNQQHLPLRCALKVDIRKAYDTVEWDFLMAVLRLFGFPSLFISWIEECVTMPSFSVCLNGSPHGFFKGARGLWQGDPMSPYLFVLVMELGFADDLLLFSRADECSVHIFKRGLTVFAALSGLHVNPQKSHLIVSRSAAAIRDTLLSILDYQEGFLPLWYLGLPLLASRLSIADYKPLLLNIDSRIKGWDGIMLSFAGRVQLIKSVLLALHVYWAMVFILPKTIIRKIEKRLHLFLGRVPRGWGMPKLLASIWTVSDRSGSWGWRKLVRLRAVIRPFIEYRIGSGSSFLLWHDPWHELGPLITRFPLGPRHSSTPPMAYLGQVIVEGAWSWPPITNMENIEITHSLPIIHGGEDRILCRGKGGTFSSAAAYDVFHPPGPKVGWSSLLLGSFKIPRHRFILLLAILGKLSTLDKPWLHHLGTNCVLCQTATMETHKHLFFLCPFASNCLREVKRLVRFHWPYSHWAMAVHWASRRWRGKHVVNASLRALLASLVYHVWQERNCQIFRQTSRTPLDIARSTVNEIRDLIISTELPHTASSRGLYRLWQIPWPVEGDAAS</sequence>
<gene>
    <name evidence="2" type="ORF">Slati_4224900</name>
</gene>
<dbReference type="PROSITE" id="PS50878">
    <property type="entry name" value="RT_POL"/>
    <property type="match status" value="1"/>
</dbReference>
<comment type="caution">
    <text evidence="2">The sequence shown here is derived from an EMBL/GenBank/DDBJ whole genome shotgun (WGS) entry which is preliminary data.</text>
</comment>
<reference evidence="2" key="1">
    <citation type="submission" date="2020-06" db="EMBL/GenBank/DDBJ databases">
        <authorList>
            <person name="Li T."/>
            <person name="Hu X."/>
            <person name="Zhang T."/>
            <person name="Song X."/>
            <person name="Zhang H."/>
            <person name="Dai N."/>
            <person name="Sheng W."/>
            <person name="Hou X."/>
            <person name="Wei L."/>
        </authorList>
    </citation>
    <scope>NUCLEOTIDE SEQUENCE</scope>
    <source>
        <strain evidence="2">KEN1</strain>
        <tissue evidence="2">Leaf</tissue>
    </source>
</reference>
<protein>
    <submittedName>
        <fullName evidence="2">Retrovirus-related Pol polyprotein from type-2 retrotransposable element R2DM</fullName>
    </submittedName>
</protein>
<dbReference type="PANTHER" id="PTHR33116:SF76">
    <property type="entry name" value="DUF4283 DOMAIN-CONTAINING PROTEIN"/>
    <property type="match status" value="1"/>
</dbReference>
<dbReference type="EMBL" id="JACGWN010000015">
    <property type="protein sequence ID" value="KAL0401950.1"/>
    <property type="molecule type" value="Genomic_DNA"/>
</dbReference>
<feature type="domain" description="Reverse transcriptase" evidence="1">
    <location>
        <begin position="1"/>
        <end position="268"/>
    </location>
</feature>
<evidence type="ECO:0000313" key="2">
    <source>
        <dbReference type="EMBL" id="KAL0401950.1"/>
    </source>
</evidence>
<dbReference type="InterPro" id="IPR043502">
    <property type="entry name" value="DNA/RNA_pol_sf"/>
</dbReference>
<dbReference type="AlphaFoldDB" id="A0AAW2TAJ9"/>
<reference evidence="2" key="2">
    <citation type="journal article" date="2024" name="Plant">
        <title>Genomic evolution and insights into agronomic trait innovations of Sesamum species.</title>
        <authorList>
            <person name="Miao H."/>
            <person name="Wang L."/>
            <person name="Qu L."/>
            <person name="Liu H."/>
            <person name="Sun Y."/>
            <person name="Le M."/>
            <person name="Wang Q."/>
            <person name="Wei S."/>
            <person name="Zheng Y."/>
            <person name="Lin W."/>
            <person name="Duan Y."/>
            <person name="Cao H."/>
            <person name="Xiong S."/>
            <person name="Wang X."/>
            <person name="Wei L."/>
            <person name="Li C."/>
            <person name="Ma Q."/>
            <person name="Ju M."/>
            <person name="Zhao R."/>
            <person name="Li G."/>
            <person name="Mu C."/>
            <person name="Tian Q."/>
            <person name="Mei H."/>
            <person name="Zhang T."/>
            <person name="Gao T."/>
            <person name="Zhang H."/>
        </authorList>
    </citation>
    <scope>NUCLEOTIDE SEQUENCE</scope>
    <source>
        <strain evidence="2">KEN1</strain>
    </source>
</reference>
<dbReference type="Pfam" id="PF13966">
    <property type="entry name" value="zf-RVT"/>
    <property type="match status" value="1"/>
</dbReference>
<evidence type="ECO:0000259" key="1">
    <source>
        <dbReference type="PROSITE" id="PS50878"/>
    </source>
</evidence>
<dbReference type="SUPFAM" id="SSF56672">
    <property type="entry name" value="DNA/RNA polymerases"/>
    <property type="match status" value="1"/>
</dbReference>
<organism evidence="2">
    <name type="scientific">Sesamum latifolium</name>
    <dbReference type="NCBI Taxonomy" id="2727402"/>
    <lineage>
        <taxon>Eukaryota</taxon>
        <taxon>Viridiplantae</taxon>
        <taxon>Streptophyta</taxon>
        <taxon>Embryophyta</taxon>
        <taxon>Tracheophyta</taxon>
        <taxon>Spermatophyta</taxon>
        <taxon>Magnoliopsida</taxon>
        <taxon>eudicotyledons</taxon>
        <taxon>Gunneridae</taxon>
        <taxon>Pentapetalae</taxon>
        <taxon>asterids</taxon>
        <taxon>lamiids</taxon>
        <taxon>Lamiales</taxon>
        <taxon>Pedaliaceae</taxon>
        <taxon>Sesamum</taxon>
    </lineage>
</organism>
<dbReference type="Pfam" id="PF00078">
    <property type="entry name" value="RVT_1"/>
    <property type="match status" value="1"/>
</dbReference>
<proteinExistence type="predicted"/>
<accession>A0AAW2TAJ9</accession>
<name>A0AAW2TAJ9_9LAMI</name>